<feature type="transmembrane region" description="Helical" evidence="5">
    <location>
        <begin position="488"/>
        <end position="508"/>
    </location>
</feature>
<dbReference type="PROSITE" id="PS00216">
    <property type="entry name" value="SUGAR_TRANSPORT_1"/>
    <property type="match status" value="1"/>
</dbReference>
<feature type="transmembrane region" description="Helical" evidence="5">
    <location>
        <begin position="396"/>
        <end position="414"/>
    </location>
</feature>
<evidence type="ECO:0000259" key="6">
    <source>
        <dbReference type="PROSITE" id="PS50850"/>
    </source>
</evidence>
<dbReference type="Gene3D" id="1.20.1250.20">
    <property type="entry name" value="MFS general substrate transporter like domains"/>
    <property type="match status" value="1"/>
</dbReference>
<keyword evidence="4 5" id="KW-0472">Membrane</keyword>
<name>A0AA89BXB3_PINIB</name>
<evidence type="ECO:0000256" key="3">
    <source>
        <dbReference type="ARBA" id="ARBA00022989"/>
    </source>
</evidence>
<feature type="transmembrane region" description="Helical" evidence="5">
    <location>
        <begin position="167"/>
        <end position="184"/>
    </location>
</feature>
<proteinExistence type="predicted"/>
<dbReference type="InterPro" id="IPR036259">
    <property type="entry name" value="MFS_trans_sf"/>
</dbReference>
<evidence type="ECO:0000256" key="1">
    <source>
        <dbReference type="ARBA" id="ARBA00004141"/>
    </source>
</evidence>
<dbReference type="CDD" id="cd17317">
    <property type="entry name" value="MFS_SLC22"/>
    <property type="match status" value="1"/>
</dbReference>
<feature type="transmembrane region" description="Helical" evidence="5">
    <location>
        <begin position="252"/>
        <end position="271"/>
    </location>
</feature>
<dbReference type="GO" id="GO:0016020">
    <property type="term" value="C:membrane"/>
    <property type="evidence" value="ECO:0007669"/>
    <property type="project" value="UniProtKB-SubCell"/>
</dbReference>
<dbReference type="PROSITE" id="PS50850">
    <property type="entry name" value="MFS"/>
    <property type="match status" value="1"/>
</dbReference>
<dbReference type="EMBL" id="VSWD01000007">
    <property type="protein sequence ID" value="KAK3097814.1"/>
    <property type="molecule type" value="Genomic_DNA"/>
</dbReference>
<comment type="caution">
    <text evidence="7">The sequence shown here is derived from an EMBL/GenBank/DDBJ whole genome shotgun (WGS) entry which is preliminary data.</text>
</comment>
<accession>A0AA89BXB3</accession>
<feature type="transmembrane region" description="Helical" evidence="5">
    <location>
        <begin position="363"/>
        <end position="384"/>
    </location>
</feature>
<feature type="transmembrane region" description="Helical" evidence="5">
    <location>
        <begin position="20"/>
        <end position="43"/>
    </location>
</feature>
<evidence type="ECO:0000256" key="5">
    <source>
        <dbReference type="SAM" id="Phobius"/>
    </source>
</evidence>
<evidence type="ECO:0000313" key="7">
    <source>
        <dbReference type="EMBL" id="KAK3097814.1"/>
    </source>
</evidence>
<evidence type="ECO:0000256" key="4">
    <source>
        <dbReference type="ARBA" id="ARBA00023136"/>
    </source>
</evidence>
<dbReference type="InterPro" id="IPR020846">
    <property type="entry name" value="MFS_dom"/>
</dbReference>
<comment type="subcellular location">
    <subcellularLocation>
        <location evidence="1">Membrane</location>
        <topology evidence="1">Multi-pass membrane protein</topology>
    </subcellularLocation>
</comment>
<protein>
    <recommendedName>
        <fullName evidence="6">Major facilitator superfamily (MFS) profile domain-containing protein</fullName>
    </recommendedName>
</protein>
<keyword evidence="8" id="KW-1185">Reference proteome</keyword>
<gene>
    <name evidence="7" type="ORF">FSP39_013419</name>
</gene>
<dbReference type="Proteomes" id="UP001186944">
    <property type="component" value="Unassembled WGS sequence"/>
</dbReference>
<dbReference type="AlphaFoldDB" id="A0AA89BXB3"/>
<evidence type="ECO:0000313" key="8">
    <source>
        <dbReference type="Proteomes" id="UP001186944"/>
    </source>
</evidence>
<feature type="transmembrane region" description="Helical" evidence="5">
    <location>
        <begin position="196"/>
        <end position="217"/>
    </location>
</feature>
<feature type="transmembrane region" description="Helical" evidence="5">
    <location>
        <begin position="224"/>
        <end position="246"/>
    </location>
</feature>
<keyword evidence="2 5" id="KW-0812">Transmembrane</keyword>
<keyword evidence="3 5" id="KW-1133">Transmembrane helix</keyword>
<evidence type="ECO:0000256" key="2">
    <source>
        <dbReference type="ARBA" id="ARBA00022692"/>
    </source>
</evidence>
<organism evidence="7 8">
    <name type="scientific">Pinctada imbricata</name>
    <name type="common">Atlantic pearl-oyster</name>
    <name type="synonym">Pinctada martensii</name>
    <dbReference type="NCBI Taxonomy" id="66713"/>
    <lineage>
        <taxon>Eukaryota</taxon>
        <taxon>Metazoa</taxon>
        <taxon>Spiralia</taxon>
        <taxon>Lophotrochozoa</taxon>
        <taxon>Mollusca</taxon>
        <taxon>Bivalvia</taxon>
        <taxon>Autobranchia</taxon>
        <taxon>Pteriomorphia</taxon>
        <taxon>Pterioida</taxon>
        <taxon>Pterioidea</taxon>
        <taxon>Pteriidae</taxon>
        <taxon>Pinctada</taxon>
    </lineage>
</organism>
<dbReference type="InterPro" id="IPR005828">
    <property type="entry name" value="MFS_sugar_transport-like"/>
</dbReference>
<reference evidence="7" key="1">
    <citation type="submission" date="2019-08" db="EMBL/GenBank/DDBJ databases">
        <title>The improved chromosome-level genome for the pearl oyster Pinctada fucata martensii using PacBio sequencing and Hi-C.</title>
        <authorList>
            <person name="Zheng Z."/>
        </authorList>
    </citation>
    <scope>NUCLEOTIDE SEQUENCE</scope>
    <source>
        <strain evidence="7">ZZ-2019</strain>
        <tissue evidence="7">Adductor muscle</tissue>
    </source>
</reference>
<feature type="transmembrane region" description="Helical" evidence="5">
    <location>
        <begin position="330"/>
        <end position="351"/>
    </location>
</feature>
<sequence>MHFDELLRNLGEFGRYQKRVYFLICFLSVSAGFHMVLSVFLLATPDHRCRIPGYPGDSYSIQNDHHRQLVNASIPLKDDTDGEKEYEKCEYFVINVSDVTAGRGEKRKCDEWVYDTSLFLSTFTAEVNLVCDLQLWTSNASMIFFAGFLIGAFALGALSDAFGRKKTLMLSILLLLCSSMGVAWSPDYATFCVLRFFVGVSCSGLMMTGYVLGVELVGPSKRVWIGIVIEYFFAITLVILSGLGYFIRHWKYIQIACAAPTVFFLLYWWFLPESPRWLLRKGKPDDVKEIILKIAKGNNKEITTKELDNLEADPTAVAGKVWHMFTSRVLLTRTLIIFFNWAVVSMVYYGLSLNSGNLAGDFYLNFFLSGVVEFPAYTLCLVLLDRIGRKKLHASCMILGGLACVSTIFPVQYLDKDYQWVTVMLAMIGKLGAAAAFAIIYVWSVELFPTVVRNAGMGASSSCARVGGMVSPYIADLSKVIDGGMGQATPLIIFGGFSVLAGLLSIYLPETLGHNLPDTIEDGIKFGE</sequence>
<feature type="domain" description="Major facilitator superfamily (MFS) profile" evidence="6">
    <location>
        <begin position="90"/>
        <end position="513"/>
    </location>
</feature>
<dbReference type="InterPro" id="IPR005829">
    <property type="entry name" value="Sugar_transporter_CS"/>
</dbReference>
<dbReference type="PANTHER" id="PTHR24064">
    <property type="entry name" value="SOLUTE CARRIER FAMILY 22 MEMBER"/>
    <property type="match status" value="1"/>
</dbReference>
<dbReference type="GO" id="GO:0022857">
    <property type="term" value="F:transmembrane transporter activity"/>
    <property type="evidence" value="ECO:0007669"/>
    <property type="project" value="InterPro"/>
</dbReference>
<dbReference type="Pfam" id="PF00083">
    <property type="entry name" value="Sugar_tr"/>
    <property type="match status" value="1"/>
</dbReference>
<dbReference type="SUPFAM" id="SSF103473">
    <property type="entry name" value="MFS general substrate transporter"/>
    <property type="match status" value="1"/>
</dbReference>
<feature type="transmembrane region" description="Helical" evidence="5">
    <location>
        <begin position="136"/>
        <end position="155"/>
    </location>
</feature>
<feature type="transmembrane region" description="Helical" evidence="5">
    <location>
        <begin position="420"/>
        <end position="443"/>
    </location>
</feature>